<dbReference type="Proteomes" id="UP000269692">
    <property type="component" value="Unassembled WGS sequence"/>
</dbReference>
<gene>
    <name evidence="1" type="ORF">D9R14_07500</name>
</gene>
<dbReference type="Gene3D" id="4.10.410.40">
    <property type="match status" value="1"/>
</dbReference>
<evidence type="ECO:0000313" key="2">
    <source>
        <dbReference type="Proteomes" id="UP000269692"/>
    </source>
</evidence>
<name>A0A3L7AIT6_9HYPH</name>
<evidence type="ECO:0000313" key="1">
    <source>
        <dbReference type="EMBL" id="RLP79501.1"/>
    </source>
</evidence>
<organism evidence="1 2">
    <name type="scientific">Xanthobacter tagetidis</name>
    <dbReference type="NCBI Taxonomy" id="60216"/>
    <lineage>
        <taxon>Bacteria</taxon>
        <taxon>Pseudomonadati</taxon>
        <taxon>Pseudomonadota</taxon>
        <taxon>Alphaproteobacteria</taxon>
        <taxon>Hyphomicrobiales</taxon>
        <taxon>Xanthobacteraceae</taxon>
        <taxon>Xanthobacter</taxon>
    </lineage>
</organism>
<comment type="caution">
    <text evidence="1">The sequence shown here is derived from an EMBL/GenBank/DDBJ whole genome shotgun (WGS) entry which is preliminary data.</text>
</comment>
<dbReference type="EMBL" id="RCTF01000005">
    <property type="protein sequence ID" value="RLP79501.1"/>
    <property type="molecule type" value="Genomic_DNA"/>
</dbReference>
<keyword evidence="2" id="KW-1185">Reference proteome</keyword>
<sequence length="167" mass="17644">MAVTPQTNAGAKVYFCSTAQPNLPLDQEDFEALVWIQVGKVGNLGDLGATTNIVSYDTLDTDVTQKAKGITDAGTFEIEVGRVYNDAGQIALRAAGLTKFNYAVKVELADAPSADYTNTIIYNCGVVTGPTLPGGGNEDFVRETYSFGFNQRGVTVNPALIPSPSSP</sequence>
<accession>A0A3L7AIT6</accession>
<protein>
    <recommendedName>
        <fullName evidence="3">Phage tail protein</fullName>
    </recommendedName>
</protein>
<dbReference type="AlphaFoldDB" id="A0A3L7AIT6"/>
<reference evidence="1 2" key="1">
    <citation type="submission" date="2018-10" db="EMBL/GenBank/DDBJ databases">
        <title>Xanthobacter tagetidis genome sequencing and assembly.</title>
        <authorList>
            <person name="Maclea K.S."/>
            <person name="Goen A.E."/>
            <person name="Fatima S.A."/>
        </authorList>
    </citation>
    <scope>NUCLEOTIDE SEQUENCE [LARGE SCALE GENOMIC DNA]</scope>
    <source>
        <strain evidence="1 2">ATCC 700314</strain>
    </source>
</reference>
<evidence type="ECO:0008006" key="3">
    <source>
        <dbReference type="Google" id="ProtNLM"/>
    </source>
</evidence>
<dbReference type="RefSeq" id="WP_121622711.1">
    <property type="nucleotide sequence ID" value="NZ_JACIIW010000001.1"/>
</dbReference>
<dbReference type="OrthoDB" id="6001060at2"/>
<proteinExistence type="predicted"/>